<accession>A0A8X7UE89</accession>
<evidence type="ECO:0000313" key="1">
    <source>
        <dbReference type="EMBL" id="KAG2275369.1"/>
    </source>
</evidence>
<organism evidence="1 2">
    <name type="scientific">Brassica carinata</name>
    <name type="common">Ethiopian mustard</name>
    <name type="synonym">Abyssinian cabbage</name>
    <dbReference type="NCBI Taxonomy" id="52824"/>
    <lineage>
        <taxon>Eukaryota</taxon>
        <taxon>Viridiplantae</taxon>
        <taxon>Streptophyta</taxon>
        <taxon>Embryophyta</taxon>
        <taxon>Tracheophyta</taxon>
        <taxon>Spermatophyta</taxon>
        <taxon>Magnoliopsida</taxon>
        <taxon>eudicotyledons</taxon>
        <taxon>Gunneridae</taxon>
        <taxon>Pentapetalae</taxon>
        <taxon>rosids</taxon>
        <taxon>malvids</taxon>
        <taxon>Brassicales</taxon>
        <taxon>Brassicaceae</taxon>
        <taxon>Brassiceae</taxon>
        <taxon>Brassica</taxon>
    </lineage>
</organism>
<gene>
    <name evidence="1" type="ORF">Bca52824_057924</name>
</gene>
<protein>
    <submittedName>
        <fullName evidence="1">Uncharacterized protein</fullName>
    </submittedName>
</protein>
<dbReference type="EMBL" id="JAAMPC010000012">
    <property type="protein sequence ID" value="KAG2275369.1"/>
    <property type="molecule type" value="Genomic_DNA"/>
</dbReference>
<proteinExistence type="predicted"/>
<keyword evidence="2" id="KW-1185">Reference proteome</keyword>
<dbReference type="AlphaFoldDB" id="A0A8X7UE89"/>
<name>A0A8X7UE89_BRACI</name>
<comment type="caution">
    <text evidence="1">The sequence shown here is derived from an EMBL/GenBank/DDBJ whole genome shotgun (WGS) entry which is preliminary data.</text>
</comment>
<dbReference type="Proteomes" id="UP000886595">
    <property type="component" value="Unassembled WGS sequence"/>
</dbReference>
<reference evidence="1 2" key="1">
    <citation type="submission" date="2020-02" db="EMBL/GenBank/DDBJ databases">
        <authorList>
            <person name="Ma Q."/>
            <person name="Huang Y."/>
            <person name="Song X."/>
            <person name="Pei D."/>
        </authorList>
    </citation>
    <scope>NUCLEOTIDE SEQUENCE [LARGE SCALE GENOMIC DNA]</scope>
    <source>
        <strain evidence="1">Sxm20200214</strain>
        <tissue evidence="1">Leaf</tissue>
    </source>
</reference>
<evidence type="ECO:0000313" key="2">
    <source>
        <dbReference type="Proteomes" id="UP000886595"/>
    </source>
</evidence>
<sequence>MQQLIRSQKVIVHYLLQEIYVRHDLLKTSFAISCGLLLLPLLLQKYQHVQVAICQSLFSIVSCETIVRLARGPTSFRYLRLVNEPRATRPDSPASRGQPAEQR</sequence>